<feature type="domain" description="VWFC" evidence="1">
    <location>
        <begin position="53"/>
        <end position="116"/>
    </location>
</feature>
<proteinExistence type="predicted"/>
<dbReference type="EMBL" id="MRZV01001269">
    <property type="protein sequence ID" value="PIK39175.1"/>
    <property type="molecule type" value="Genomic_DNA"/>
</dbReference>
<evidence type="ECO:0000313" key="3">
    <source>
        <dbReference type="Proteomes" id="UP000230750"/>
    </source>
</evidence>
<feature type="non-terminal residue" evidence="2">
    <location>
        <position position="1"/>
    </location>
</feature>
<dbReference type="Pfam" id="PF00093">
    <property type="entry name" value="VWC"/>
    <property type="match status" value="1"/>
</dbReference>
<dbReference type="Proteomes" id="UP000230750">
    <property type="component" value="Unassembled WGS sequence"/>
</dbReference>
<dbReference type="PANTHER" id="PTHR46439">
    <property type="entry name" value="CYSTEINE-RICH MOTOR NEURON 1 PROTEIN"/>
    <property type="match status" value="1"/>
</dbReference>
<dbReference type="SMART" id="SM00214">
    <property type="entry name" value="VWC"/>
    <property type="match status" value="2"/>
</dbReference>
<feature type="domain" description="VWFC" evidence="1">
    <location>
        <begin position="7"/>
        <end position="56"/>
    </location>
</feature>
<dbReference type="OrthoDB" id="8574072at2759"/>
<dbReference type="SUPFAM" id="SSF57603">
    <property type="entry name" value="FnI-like domain"/>
    <property type="match status" value="2"/>
</dbReference>
<dbReference type="PROSITE" id="PS50184">
    <property type="entry name" value="VWFC_2"/>
    <property type="match status" value="2"/>
</dbReference>
<protein>
    <submittedName>
        <fullName evidence="2">Putative cysteine-rich motor neuron 1 protein</fullName>
    </submittedName>
</protein>
<organism evidence="2 3">
    <name type="scientific">Stichopus japonicus</name>
    <name type="common">Sea cucumber</name>
    <dbReference type="NCBI Taxonomy" id="307972"/>
    <lineage>
        <taxon>Eukaryota</taxon>
        <taxon>Metazoa</taxon>
        <taxon>Echinodermata</taxon>
        <taxon>Eleutherozoa</taxon>
        <taxon>Echinozoa</taxon>
        <taxon>Holothuroidea</taxon>
        <taxon>Aspidochirotacea</taxon>
        <taxon>Aspidochirotida</taxon>
        <taxon>Stichopodidae</taxon>
        <taxon>Apostichopus</taxon>
    </lineage>
</organism>
<dbReference type="PROSITE" id="PS01208">
    <property type="entry name" value="VWFC_1"/>
    <property type="match status" value="2"/>
</dbReference>
<dbReference type="InterPro" id="IPR052624">
    <property type="entry name" value="CRIM1"/>
</dbReference>
<name>A0A2G8JTZ7_STIJA</name>
<dbReference type="Gene3D" id="2.10.70.10">
    <property type="entry name" value="Complement Module, domain 1"/>
    <property type="match status" value="1"/>
</dbReference>
<dbReference type="GO" id="GO:0005886">
    <property type="term" value="C:plasma membrane"/>
    <property type="evidence" value="ECO:0007669"/>
    <property type="project" value="TreeGrafter"/>
</dbReference>
<dbReference type="STRING" id="307972.A0A2G8JTZ7"/>
<dbReference type="InterPro" id="IPR001007">
    <property type="entry name" value="VWF_dom"/>
</dbReference>
<keyword evidence="3" id="KW-1185">Reference proteome</keyword>
<sequence length="174" mass="19174">PDQCEGHSDGESWEPQPCEYCYCADGIKACATPSCALPPCAVELEEGEGVCCPTCPEPLVPLTACGNYSDGDEWSPDPCSRCICNEGVSECNLVVCPELGCISPKSVEGECCQQCLAPLHFYMQSEKLQARNPYFRARYSQHKTLGKCRFQPSGDLKTPNFSCTLRANRWWRSA</sequence>
<evidence type="ECO:0000313" key="2">
    <source>
        <dbReference type="EMBL" id="PIK39175.1"/>
    </source>
</evidence>
<dbReference type="AlphaFoldDB" id="A0A2G8JTZ7"/>
<evidence type="ECO:0000259" key="1">
    <source>
        <dbReference type="PROSITE" id="PS50184"/>
    </source>
</evidence>
<dbReference type="PANTHER" id="PTHR46439:SF1">
    <property type="entry name" value="CYSTEINE-RICH MOTOR NEURON 1 PROTEIN"/>
    <property type="match status" value="1"/>
</dbReference>
<comment type="caution">
    <text evidence="2">The sequence shown here is derived from an EMBL/GenBank/DDBJ whole genome shotgun (WGS) entry which is preliminary data.</text>
</comment>
<reference evidence="2 3" key="1">
    <citation type="journal article" date="2017" name="PLoS Biol.">
        <title>The sea cucumber genome provides insights into morphological evolution and visceral regeneration.</title>
        <authorList>
            <person name="Zhang X."/>
            <person name="Sun L."/>
            <person name="Yuan J."/>
            <person name="Sun Y."/>
            <person name="Gao Y."/>
            <person name="Zhang L."/>
            <person name="Li S."/>
            <person name="Dai H."/>
            <person name="Hamel J.F."/>
            <person name="Liu C."/>
            <person name="Yu Y."/>
            <person name="Liu S."/>
            <person name="Lin W."/>
            <person name="Guo K."/>
            <person name="Jin S."/>
            <person name="Xu P."/>
            <person name="Storey K.B."/>
            <person name="Huan P."/>
            <person name="Zhang T."/>
            <person name="Zhou Y."/>
            <person name="Zhang J."/>
            <person name="Lin C."/>
            <person name="Li X."/>
            <person name="Xing L."/>
            <person name="Huo D."/>
            <person name="Sun M."/>
            <person name="Wang L."/>
            <person name="Mercier A."/>
            <person name="Li F."/>
            <person name="Yang H."/>
            <person name="Xiang J."/>
        </authorList>
    </citation>
    <scope>NUCLEOTIDE SEQUENCE [LARGE SCALE GENOMIC DNA]</scope>
    <source>
        <strain evidence="2">Shaxun</strain>
        <tissue evidence="2">Muscle</tissue>
    </source>
</reference>
<gene>
    <name evidence="2" type="ORF">BSL78_23998</name>
</gene>
<accession>A0A2G8JTZ7</accession>